<evidence type="ECO:0000313" key="6">
    <source>
        <dbReference type="EMBL" id="KAL3863948.1"/>
    </source>
</evidence>
<dbReference type="GO" id="GO:0008270">
    <property type="term" value="F:zinc ion binding"/>
    <property type="evidence" value="ECO:0007669"/>
    <property type="project" value="UniProtKB-KW"/>
</dbReference>
<accession>A0ABD3VTI6</accession>
<dbReference type="PANTHER" id="PTHR24409:SF295">
    <property type="entry name" value="AZ2-RELATED"/>
    <property type="match status" value="1"/>
</dbReference>
<evidence type="ECO:0000256" key="5">
    <source>
        <dbReference type="SAM" id="MobiDB-lite"/>
    </source>
</evidence>
<keyword evidence="7" id="KW-1185">Reference proteome</keyword>
<dbReference type="EMBL" id="JBJQND010000010">
    <property type="protein sequence ID" value="KAL3863948.1"/>
    <property type="molecule type" value="Genomic_DNA"/>
</dbReference>
<gene>
    <name evidence="6" type="ORF">ACJMK2_005669</name>
</gene>
<keyword evidence="3" id="KW-0863">Zinc-finger</keyword>
<keyword evidence="2" id="KW-0677">Repeat</keyword>
<organism evidence="6 7">
    <name type="scientific">Sinanodonta woodiana</name>
    <name type="common">Chinese pond mussel</name>
    <name type="synonym">Anodonta woodiana</name>
    <dbReference type="NCBI Taxonomy" id="1069815"/>
    <lineage>
        <taxon>Eukaryota</taxon>
        <taxon>Metazoa</taxon>
        <taxon>Spiralia</taxon>
        <taxon>Lophotrochozoa</taxon>
        <taxon>Mollusca</taxon>
        <taxon>Bivalvia</taxon>
        <taxon>Autobranchia</taxon>
        <taxon>Heteroconchia</taxon>
        <taxon>Palaeoheterodonta</taxon>
        <taxon>Unionida</taxon>
        <taxon>Unionoidea</taxon>
        <taxon>Unionidae</taxon>
        <taxon>Unioninae</taxon>
        <taxon>Sinanodonta</taxon>
    </lineage>
</organism>
<dbReference type="Proteomes" id="UP001634394">
    <property type="component" value="Unassembled WGS sequence"/>
</dbReference>
<dbReference type="PANTHER" id="PTHR24409">
    <property type="entry name" value="ZINC FINGER PROTEIN 142"/>
    <property type="match status" value="1"/>
</dbReference>
<feature type="compositionally biased region" description="Polar residues" evidence="5">
    <location>
        <begin position="60"/>
        <end position="98"/>
    </location>
</feature>
<feature type="compositionally biased region" description="Basic and acidic residues" evidence="5">
    <location>
        <begin position="1"/>
        <end position="15"/>
    </location>
</feature>
<evidence type="ECO:0000256" key="4">
    <source>
        <dbReference type="ARBA" id="ARBA00022833"/>
    </source>
</evidence>
<reference evidence="6 7" key="1">
    <citation type="submission" date="2024-11" db="EMBL/GenBank/DDBJ databases">
        <title>Chromosome-level genome assembly of the freshwater bivalve Anodonta woodiana.</title>
        <authorList>
            <person name="Chen X."/>
        </authorList>
    </citation>
    <scope>NUCLEOTIDE SEQUENCE [LARGE SCALE GENOMIC DNA]</scope>
    <source>
        <strain evidence="6">MN2024</strain>
        <tissue evidence="6">Gills</tissue>
    </source>
</reference>
<dbReference type="InterPro" id="IPR036236">
    <property type="entry name" value="Znf_C2H2_sf"/>
</dbReference>
<evidence type="ECO:0000256" key="1">
    <source>
        <dbReference type="ARBA" id="ARBA00022723"/>
    </source>
</evidence>
<evidence type="ECO:0000313" key="7">
    <source>
        <dbReference type="Proteomes" id="UP001634394"/>
    </source>
</evidence>
<name>A0ABD3VTI6_SINWO</name>
<protein>
    <submittedName>
        <fullName evidence="6">Uncharacterized protein</fullName>
    </submittedName>
</protein>
<evidence type="ECO:0000256" key="3">
    <source>
        <dbReference type="ARBA" id="ARBA00022771"/>
    </source>
</evidence>
<sequence>MKEEKVEDTEAKTQLDADMDDSFDGTNRTKKQHTSAMDEMNEDDSSDISVFTSVKEETMDSSCQSEIDSTNKISQKHSLSFQGNQEQEQRSQDVPTEALNSGLQCEECGRTFIQQRWLKDQKRNGKCRFECSHCGKVFLSRPWDDFQTHLNHHNQERIHKCDLCPKSFISKRSLK</sequence>
<keyword evidence="4" id="KW-0862">Zinc</keyword>
<keyword evidence="1" id="KW-0479">Metal-binding</keyword>
<comment type="caution">
    <text evidence="6">The sequence shown here is derived from an EMBL/GenBank/DDBJ whole genome shotgun (WGS) entry which is preliminary data.</text>
</comment>
<proteinExistence type="predicted"/>
<evidence type="ECO:0000256" key="2">
    <source>
        <dbReference type="ARBA" id="ARBA00022737"/>
    </source>
</evidence>
<dbReference type="AlphaFoldDB" id="A0ABD3VTI6"/>
<feature type="region of interest" description="Disordered" evidence="5">
    <location>
        <begin position="1"/>
        <end position="98"/>
    </location>
</feature>
<dbReference type="Gene3D" id="3.30.160.60">
    <property type="entry name" value="Classic Zinc Finger"/>
    <property type="match status" value="1"/>
</dbReference>
<dbReference type="SUPFAM" id="SSF57667">
    <property type="entry name" value="beta-beta-alpha zinc fingers"/>
    <property type="match status" value="1"/>
</dbReference>